<keyword evidence="5" id="KW-1185">Reference proteome</keyword>
<dbReference type="InterPro" id="IPR036034">
    <property type="entry name" value="PDZ_sf"/>
</dbReference>
<proteinExistence type="inferred from homology"/>
<dbReference type="STRING" id="83401.SAMN05421742_10385"/>
<evidence type="ECO:0000256" key="1">
    <source>
        <dbReference type="ARBA" id="ARBA00010541"/>
    </source>
</evidence>
<dbReference type="AlphaFoldDB" id="A0A1G7XSZ5"/>
<dbReference type="Proteomes" id="UP000217076">
    <property type="component" value="Unassembled WGS sequence"/>
</dbReference>
<protein>
    <submittedName>
        <fullName evidence="4">PDZ domain-containing protein</fullName>
    </submittedName>
</protein>
<feature type="domain" description="PDZ" evidence="3">
    <location>
        <begin position="42"/>
        <end position="139"/>
    </location>
</feature>
<comment type="similarity">
    <text evidence="1">Belongs to the peptidase S1C family.</text>
</comment>
<organism evidence="4 5">
    <name type="scientific">Roseospirillum parvum</name>
    <dbReference type="NCBI Taxonomy" id="83401"/>
    <lineage>
        <taxon>Bacteria</taxon>
        <taxon>Pseudomonadati</taxon>
        <taxon>Pseudomonadota</taxon>
        <taxon>Alphaproteobacteria</taxon>
        <taxon>Rhodospirillales</taxon>
        <taxon>Rhodospirillaceae</taxon>
        <taxon>Roseospirillum</taxon>
    </lineage>
</organism>
<dbReference type="InterPro" id="IPR001478">
    <property type="entry name" value="PDZ"/>
</dbReference>
<evidence type="ECO:0000313" key="5">
    <source>
        <dbReference type="Proteomes" id="UP000217076"/>
    </source>
</evidence>
<keyword evidence="2" id="KW-0720">Serine protease</keyword>
<dbReference type="PANTHER" id="PTHR22939:SF129">
    <property type="entry name" value="SERINE PROTEASE HTRA2, MITOCHONDRIAL"/>
    <property type="match status" value="1"/>
</dbReference>
<gene>
    <name evidence="4" type="ORF">SAMN05421742_10385</name>
</gene>
<name>A0A1G7XSZ5_9PROT</name>
<keyword evidence="2" id="KW-0378">Hydrolase</keyword>
<feature type="domain" description="PDZ" evidence="3">
    <location>
        <begin position="345"/>
        <end position="441"/>
    </location>
</feature>
<dbReference type="PROSITE" id="PS50106">
    <property type="entry name" value="PDZ"/>
    <property type="match status" value="2"/>
</dbReference>
<dbReference type="OrthoDB" id="8441586at2"/>
<dbReference type="SMART" id="SM00228">
    <property type="entry name" value="PDZ"/>
    <property type="match status" value="3"/>
</dbReference>
<evidence type="ECO:0000259" key="3">
    <source>
        <dbReference type="PROSITE" id="PS50106"/>
    </source>
</evidence>
<dbReference type="Gene3D" id="2.30.42.10">
    <property type="match status" value="3"/>
</dbReference>
<dbReference type="Pfam" id="PF13180">
    <property type="entry name" value="PDZ_2"/>
    <property type="match status" value="1"/>
</dbReference>
<dbReference type="EMBL" id="FNCV01000003">
    <property type="protein sequence ID" value="SDG87244.1"/>
    <property type="molecule type" value="Genomic_DNA"/>
</dbReference>
<accession>A0A1G7XSZ5</accession>
<keyword evidence="2" id="KW-0645">Protease</keyword>
<dbReference type="PANTHER" id="PTHR22939">
    <property type="entry name" value="SERINE PROTEASE FAMILY S1C HTRA-RELATED"/>
    <property type="match status" value="1"/>
</dbReference>
<evidence type="ECO:0000256" key="2">
    <source>
        <dbReference type="ARBA" id="ARBA00022825"/>
    </source>
</evidence>
<evidence type="ECO:0000313" key="4">
    <source>
        <dbReference type="EMBL" id="SDG87244.1"/>
    </source>
</evidence>
<sequence length="466" mass="48587">MGRCWFLAGYRPAPRRQPTGARRSRFGRLSVWFLIAGLVGGTLSEVRAESGFLGMQVQPTLPAMRTALGVDEASPRKVPAGVLVIDLLPWGPAGLGGVRRGDLVHALNDQPVDGLERIVALADATTPGQTVDLMVTRQGEVHRLGLALTSWPPGWRGVAEAVAEDPRLGLAVSNLDDALRHRLTVRWGARGVMVSELVPGRPAARAGLAKGMIIQRVAGHLIVDAASLWRRLDSHQGDGWAPLLVQDGGGFHLLALPLSRQAPAGPRPLFQALGLRLGELPGLGLLVVDVTSGTALAPSVPRGAIIVGIDGVPPTVAALQQADRPLTLTLKVDGEAREVRLDPAAAPLPPSAERRDLPGVGLVVANRSDAVITSLGLRWGVAGVAVQGVAAQGPASGRLLPGDTVVAVNQHPVVTVAALADRLDAARAAGGAEVLLLVENVYGYRHVVLPLGRGDGPPLAPLLQLE</sequence>
<reference evidence="5" key="1">
    <citation type="submission" date="2016-10" db="EMBL/GenBank/DDBJ databases">
        <authorList>
            <person name="Varghese N."/>
            <person name="Submissions S."/>
        </authorList>
    </citation>
    <scope>NUCLEOTIDE SEQUENCE [LARGE SCALE GENOMIC DNA]</scope>
    <source>
        <strain evidence="5">930I</strain>
    </source>
</reference>
<dbReference type="SUPFAM" id="SSF50156">
    <property type="entry name" value="PDZ domain-like"/>
    <property type="match status" value="3"/>
</dbReference>